<evidence type="ECO:0000313" key="2">
    <source>
        <dbReference type="EMBL" id="WBE24537.1"/>
    </source>
</evidence>
<reference evidence="2 3" key="1">
    <citation type="submission" date="2022-12" db="EMBL/GenBank/DDBJ databases">
        <title>Coexistence and Characterization of a Novel Tigecycline Resistance gene tet(X) variant and blaNDM-1 in a Pseudomonas caeni Isolate of Chicken Origin.</title>
        <authorList>
            <person name="Lu X."/>
            <person name="Zhang L."/>
            <person name="Li R."/>
            <person name="Wang Z."/>
        </authorList>
    </citation>
    <scope>NUCLEOTIDE SEQUENCE [LARGE SCALE GENOMIC DNA]</scope>
    <source>
        <strain evidence="2 3">CE14</strain>
    </source>
</reference>
<proteinExistence type="predicted"/>
<dbReference type="Proteomes" id="UP001212189">
    <property type="component" value="Chromosome"/>
</dbReference>
<keyword evidence="1" id="KW-0812">Transmembrane</keyword>
<dbReference type="PANTHER" id="PTHR34703:SF1">
    <property type="entry name" value="ANTIPORTER SUBUNIT MNHG2-RELATED"/>
    <property type="match status" value="1"/>
</dbReference>
<evidence type="ECO:0000256" key="1">
    <source>
        <dbReference type="SAM" id="Phobius"/>
    </source>
</evidence>
<feature type="transmembrane region" description="Helical" evidence="1">
    <location>
        <begin position="6"/>
        <end position="27"/>
    </location>
</feature>
<gene>
    <name evidence="2" type="ORF">O6P33_09160</name>
</gene>
<evidence type="ECO:0000313" key="3">
    <source>
        <dbReference type="Proteomes" id="UP001212189"/>
    </source>
</evidence>
<keyword evidence="1" id="KW-0472">Membrane</keyword>
<dbReference type="NCBIfam" id="TIGR01300">
    <property type="entry name" value="CPA3_mnhG_phaG"/>
    <property type="match status" value="1"/>
</dbReference>
<dbReference type="NCBIfam" id="NF009316">
    <property type="entry name" value="PRK12674.1-5"/>
    <property type="match status" value="1"/>
</dbReference>
<accession>A0AAF0AK69</accession>
<dbReference type="InterPro" id="IPR005133">
    <property type="entry name" value="PhaG_MnhG_YufB"/>
</dbReference>
<keyword evidence="3" id="KW-1185">Reference proteome</keyword>
<organism evidence="2 3">
    <name type="scientific">Denitrificimonas caeni</name>
    <dbReference type="NCBI Taxonomy" id="521720"/>
    <lineage>
        <taxon>Bacteria</taxon>
        <taxon>Pseudomonadati</taxon>
        <taxon>Pseudomonadota</taxon>
        <taxon>Gammaproteobacteria</taxon>
        <taxon>Pseudomonadales</taxon>
        <taxon>Pseudomonadaceae</taxon>
        <taxon>Denitrificimonas</taxon>
    </lineage>
</organism>
<dbReference type="AlphaFoldDB" id="A0AAF0AK69"/>
<feature type="transmembrane region" description="Helical" evidence="1">
    <location>
        <begin position="39"/>
        <end position="59"/>
    </location>
</feature>
<sequence length="104" mass="11585">MSVWVEYTVAFFLLIGSAFALVGSIGLHRFPDFFMRLHGPAKATTLGVGCVLIASMLYFSFRDEALHVHELLITLFLMLSAPVSAYMLAKAAVQQQVKTFNRKD</sequence>
<dbReference type="GO" id="GO:0015385">
    <property type="term" value="F:sodium:proton antiporter activity"/>
    <property type="evidence" value="ECO:0007669"/>
    <property type="project" value="TreeGrafter"/>
</dbReference>
<keyword evidence="1" id="KW-1133">Transmembrane helix</keyword>
<dbReference type="Pfam" id="PF03334">
    <property type="entry name" value="PhaG_MnhG_YufB"/>
    <property type="match status" value="1"/>
</dbReference>
<dbReference type="RefSeq" id="WP_269817481.1">
    <property type="nucleotide sequence ID" value="NZ_CP114976.1"/>
</dbReference>
<dbReference type="KEGG" id="dce:O6P33_09160"/>
<dbReference type="EMBL" id="CP114976">
    <property type="protein sequence ID" value="WBE24537.1"/>
    <property type="molecule type" value="Genomic_DNA"/>
</dbReference>
<feature type="transmembrane region" description="Helical" evidence="1">
    <location>
        <begin position="71"/>
        <end position="93"/>
    </location>
</feature>
<protein>
    <submittedName>
        <fullName evidence="2">Na+/H+ antiporter subunit G</fullName>
    </submittedName>
</protein>
<name>A0AAF0AK69_9GAMM</name>
<dbReference type="PANTHER" id="PTHR34703">
    <property type="entry name" value="ANTIPORTER SUBUNIT MNHG2-RELATED"/>
    <property type="match status" value="1"/>
</dbReference>